<proteinExistence type="predicted"/>
<dbReference type="SMART" id="SM00530">
    <property type="entry name" value="HTH_XRE"/>
    <property type="match status" value="1"/>
</dbReference>
<dbReference type="Pfam" id="PF01381">
    <property type="entry name" value="HTH_3"/>
    <property type="match status" value="1"/>
</dbReference>
<evidence type="ECO:0000313" key="4">
    <source>
        <dbReference type="EMBL" id="SDI08769.1"/>
    </source>
</evidence>
<dbReference type="RefSeq" id="WP_051651463.1">
    <property type="nucleotide sequence ID" value="NZ_FNDZ01000001.1"/>
</dbReference>
<keyword evidence="1" id="KW-0238">DNA-binding</keyword>
<dbReference type="PANTHER" id="PTHR46558:SF13">
    <property type="entry name" value="HTH-TYPE TRANSCRIPTIONAL REGULATOR IMMR"/>
    <property type="match status" value="1"/>
</dbReference>
<dbReference type="Proteomes" id="UP000183255">
    <property type="component" value="Unassembled WGS sequence"/>
</dbReference>
<dbReference type="SUPFAM" id="SSF47413">
    <property type="entry name" value="lambda repressor-like DNA-binding domains"/>
    <property type="match status" value="1"/>
</dbReference>
<reference evidence="4 5" key="1">
    <citation type="submission" date="2016-10" db="EMBL/GenBank/DDBJ databases">
        <authorList>
            <person name="de Groot N.N."/>
        </authorList>
    </citation>
    <scope>NUCLEOTIDE SEQUENCE [LARGE SCALE GENOMIC DNA]</scope>
    <source>
        <strain evidence="4 5">CGMCC 1.5058</strain>
    </source>
</reference>
<dbReference type="EMBL" id="FNDZ01000001">
    <property type="protein sequence ID" value="SDI08769.1"/>
    <property type="molecule type" value="Genomic_DNA"/>
</dbReference>
<dbReference type="Gene3D" id="1.10.260.40">
    <property type="entry name" value="lambda repressor-like DNA-binding domains"/>
    <property type="match status" value="1"/>
</dbReference>
<dbReference type="AlphaFoldDB" id="A0A1G8HQ68"/>
<evidence type="ECO:0000313" key="5">
    <source>
        <dbReference type="Proteomes" id="UP000183255"/>
    </source>
</evidence>
<dbReference type="InterPro" id="IPR010982">
    <property type="entry name" value="Lambda_DNA-bd_dom_sf"/>
</dbReference>
<feature type="transmembrane region" description="Helical" evidence="2">
    <location>
        <begin position="103"/>
        <end position="125"/>
    </location>
</feature>
<organism evidence="4 5">
    <name type="scientific">Proteiniclasticum ruminis</name>
    <dbReference type="NCBI Taxonomy" id="398199"/>
    <lineage>
        <taxon>Bacteria</taxon>
        <taxon>Bacillati</taxon>
        <taxon>Bacillota</taxon>
        <taxon>Clostridia</taxon>
        <taxon>Eubacteriales</taxon>
        <taxon>Clostridiaceae</taxon>
        <taxon>Proteiniclasticum</taxon>
    </lineage>
</organism>
<keyword evidence="2" id="KW-0812">Transmembrane</keyword>
<accession>A0A1G8HQ68</accession>
<protein>
    <submittedName>
        <fullName evidence="4">Helix-turn-helix</fullName>
    </submittedName>
</protein>
<sequence length="196" mass="21660">MKLNEKIFYLRKKEGYSQEALAEKLGVSRQAVSKWENGDTDPEISKLKLMADVFGVTTDWLLSDKGIETKSSTSSHPQPATSSSMPSWVENLPSIMGKMIKRYGWIVGVYVAFSGAAIAGLGFLARFLTKRMFGLFGSPGDDLFGQDPVFIEFATRNPVSVMGSVFILIGSVLFFSGILIAVALKRYAQRENQEKQ</sequence>
<keyword evidence="2" id="KW-1133">Transmembrane helix</keyword>
<dbReference type="InterPro" id="IPR001387">
    <property type="entry name" value="Cro/C1-type_HTH"/>
</dbReference>
<evidence type="ECO:0000256" key="1">
    <source>
        <dbReference type="ARBA" id="ARBA00023125"/>
    </source>
</evidence>
<dbReference type="PANTHER" id="PTHR46558">
    <property type="entry name" value="TRACRIPTIONAL REGULATORY PROTEIN-RELATED-RELATED"/>
    <property type="match status" value="1"/>
</dbReference>
<gene>
    <name evidence="4" type="ORF">SAMN05421804_101660</name>
</gene>
<dbReference type="GO" id="GO:0003677">
    <property type="term" value="F:DNA binding"/>
    <property type="evidence" value="ECO:0007669"/>
    <property type="project" value="UniProtKB-KW"/>
</dbReference>
<evidence type="ECO:0000256" key="2">
    <source>
        <dbReference type="SAM" id="Phobius"/>
    </source>
</evidence>
<dbReference type="CDD" id="cd00093">
    <property type="entry name" value="HTH_XRE"/>
    <property type="match status" value="1"/>
</dbReference>
<dbReference type="PROSITE" id="PS50943">
    <property type="entry name" value="HTH_CROC1"/>
    <property type="match status" value="1"/>
</dbReference>
<evidence type="ECO:0000259" key="3">
    <source>
        <dbReference type="PROSITE" id="PS50943"/>
    </source>
</evidence>
<feature type="transmembrane region" description="Helical" evidence="2">
    <location>
        <begin position="161"/>
        <end position="184"/>
    </location>
</feature>
<keyword evidence="2" id="KW-0472">Membrane</keyword>
<name>A0A1G8HQ68_9CLOT</name>
<feature type="domain" description="HTH cro/C1-type" evidence="3">
    <location>
        <begin position="9"/>
        <end position="61"/>
    </location>
</feature>